<dbReference type="Gene3D" id="1.25.10.10">
    <property type="entry name" value="Leucine-rich Repeat Variant"/>
    <property type="match status" value="1"/>
</dbReference>
<dbReference type="Proteomes" id="UP000572268">
    <property type="component" value="Unassembled WGS sequence"/>
</dbReference>
<dbReference type="InterPro" id="IPR011989">
    <property type="entry name" value="ARM-like"/>
</dbReference>
<dbReference type="InterPro" id="IPR016024">
    <property type="entry name" value="ARM-type_fold"/>
</dbReference>
<name>A0A7J6MP21_PEROL</name>
<dbReference type="SUPFAM" id="SSF48371">
    <property type="entry name" value="ARM repeat"/>
    <property type="match status" value="1"/>
</dbReference>
<dbReference type="AlphaFoldDB" id="A0A7J6MP21"/>
<sequence length="678" mass="74865">MVLLLTEVSPGEYEVVGPAKKGITARLLEGHLRPDPSLPGYTHSTEAHDSLPSLQDSLLLALKGVPGTLVYMTDEAGGYLGRCTVKTLLNGGRDVLICRDDTPGYRRMVISTRDVKYIVPPADFEPVRDVQEAIRADAIAKEEKQRRHVSFRRHIKSRQEREKALVADIVAKPEQWPLEVEALVRALAGCTPDSDSPILDFSAHLFFLSHCPLRLRLIHTAMGSASAKLELAALLRKDQYRRACWGITAALEVLQEDPRKLWEIPDNTLEDLHELLRSSKTPECTPSPDDGLSSDEGWAEALAVVVEMVSSVSQRMLTSAEDFGGFFVDDWARSRLNAIMANYRRHCPDGAASLSSFLRQWLATDQRLRAKLLDDLASRLIISLRGTETANVIIRSLIEDPQSDAEFNLITRLEGPRNILSPETLEAIVRTCPSAQWRRQAWQSCDVLSEDVEGLCRKSALYDPDAQVRLAALRCLGRIDKAAAAEALRDADGDVRQAALDIAGLGALASCSTPHLIVLALSRGNEEMFAHVEAEILKRLKADVTQLLRDLRVLERKGEDTVLHILKDLSPVLSSELPNTSLGLSPLEGKRHEPPPARKRKVPCAWRPWEGVSEQATPMRSLRLAEPIEDSDTPRECSEQISSCGSSARAIAAACEDLSEADLNALAWKGFAWVPGGW</sequence>
<evidence type="ECO:0000313" key="2">
    <source>
        <dbReference type="Proteomes" id="UP000572268"/>
    </source>
</evidence>
<organism evidence="1 2">
    <name type="scientific">Perkinsus olseni</name>
    <name type="common">Perkinsus atlanticus</name>
    <dbReference type="NCBI Taxonomy" id="32597"/>
    <lineage>
        <taxon>Eukaryota</taxon>
        <taxon>Sar</taxon>
        <taxon>Alveolata</taxon>
        <taxon>Perkinsozoa</taxon>
        <taxon>Perkinsea</taxon>
        <taxon>Perkinsida</taxon>
        <taxon>Perkinsidae</taxon>
        <taxon>Perkinsus</taxon>
    </lineage>
</organism>
<accession>A0A7J6MP21</accession>
<gene>
    <name evidence="1" type="ORF">FOL46_008041</name>
</gene>
<reference evidence="1 2" key="1">
    <citation type="submission" date="2020-04" db="EMBL/GenBank/DDBJ databases">
        <title>Perkinsus olseni comparative genomics.</title>
        <authorList>
            <person name="Bogema D.R."/>
        </authorList>
    </citation>
    <scope>NUCLEOTIDE SEQUENCE [LARGE SCALE GENOMIC DNA]</scope>
    <source>
        <strain evidence="1">ATCC PRA-31</strain>
    </source>
</reference>
<proteinExistence type="predicted"/>
<protein>
    <submittedName>
        <fullName evidence="1">Uncharacterized protein</fullName>
    </submittedName>
</protein>
<dbReference type="EMBL" id="JABANN010000061">
    <property type="protein sequence ID" value="KAF4672990.1"/>
    <property type="molecule type" value="Genomic_DNA"/>
</dbReference>
<comment type="caution">
    <text evidence="1">The sequence shown here is derived from an EMBL/GenBank/DDBJ whole genome shotgun (WGS) entry which is preliminary data.</text>
</comment>
<evidence type="ECO:0000313" key="1">
    <source>
        <dbReference type="EMBL" id="KAF4672990.1"/>
    </source>
</evidence>